<gene>
    <name evidence="4" type="ORF">EV193_105471</name>
</gene>
<dbReference type="Proteomes" id="UP000294257">
    <property type="component" value="Unassembled WGS sequence"/>
</dbReference>
<evidence type="ECO:0000259" key="3">
    <source>
        <dbReference type="Pfam" id="PF03061"/>
    </source>
</evidence>
<evidence type="ECO:0000313" key="5">
    <source>
        <dbReference type="Proteomes" id="UP000294257"/>
    </source>
</evidence>
<dbReference type="GO" id="GO:0047617">
    <property type="term" value="F:fatty acyl-CoA hydrolase activity"/>
    <property type="evidence" value="ECO:0007669"/>
    <property type="project" value="TreeGrafter"/>
</dbReference>
<accession>A0A4Q7KQD4</accession>
<evidence type="ECO:0000313" key="4">
    <source>
        <dbReference type="EMBL" id="RZS37911.1"/>
    </source>
</evidence>
<comment type="caution">
    <text evidence="4">The sequence shown here is derived from an EMBL/GenBank/DDBJ whole genome shotgun (WGS) entry which is preliminary data.</text>
</comment>
<dbReference type="OrthoDB" id="9799036at2"/>
<reference evidence="4 5" key="1">
    <citation type="submission" date="2019-02" db="EMBL/GenBank/DDBJ databases">
        <title>Genomic Encyclopedia of Type Strains, Phase IV (KMG-IV): sequencing the most valuable type-strain genomes for metagenomic binning, comparative biology and taxonomic classification.</title>
        <authorList>
            <person name="Goeker M."/>
        </authorList>
    </citation>
    <scope>NUCLEOTIDE SEQUENCE [LARGE SCALE GENOMIC DNA]</scope>
    <source>
        <strain evidence="4 5">DSM 101727</strain>
    </source>
</reference>
<keyword evidence="2 4" id="KW-0378">Hydrolase</keyword>
<dbReference type="PANTHER" id="PTHR31793">
    <property type="entry name" value="4-HYDROXYBENZOYL-COA THIOESTERASE FAMILY MEMBER"/>
    <property type="match status" value="1"/>
</dbReference>
<protein>
    <submittedName>
        <fullName evidence="4">Acyl-CoA thioester hydrolase</fullName>
    </submittedName>
</protein>
<dbReference type="InterPro" id="IPR050563">
    <property type="entry name" value="4-hydroxybenzoyl-CoA_TE"/>
</dbReference>
<dbReference type="NCBIfam" id="TIGR00051">
    <property type="entry name" value="YbgC/FadM family acyl-CoA thioesterase"/>
    <property type="match status" value="1"/>
</dbReference>
<evidence type="ECO:0000256" key="1">
    <source>
        <dbReference type="ARBA" id="ARBA00005953"/>
    </source>
</evidence>
<dbReference type="InterPro" id="IPR006684">
    <property type="entry name" value="YbgC/YbaW"/>
</dbReference>
<dbReference type="InterPro" id="IPR029069">
    <property type="entry name" value="HotDog_dom_sf"/>
</dbReference>
<comment type="similarity">
    <text evidence="1">Belongs to the 4-hydroxybenzoyl-CoA thioesterase family.</text>
</comment>
<dbReference type="Gene3D" id="3.10.129.10">
    <property type="entry name" value="Hotdog Thioesterase"/>
    <property type="match status" value="1"/>
</dbReference>
<dbReference type="CDD" id="cd00586">
    <property type="entry name" value="4HBT"/>
    <property type="match status" value="1"/>
</dbReference>
<dbReference type="PIRSF" id="PIRSF003230">
    <property type="entry name" value="YbgC"/>
    <property type="match status" value="1"/>
</dbReference>
<feature type="domain" description="Thioesterase" evidence="3">
    <location>
        <begin position="23"/>
        <end position="105"/>
    </location>
</feature>
<dbReference type="AlphaFoldDB" id="A0A4Q7KQD4"/>
<dbReference type="PANTHER" id="PTHR31793:SF27">
    <property type="entry name" value="NOVEL THIOESTERASE SUPERFAMILY DOMAIN AND SAPOSIN A-TYPE DOMAIN CONTAINING PROTEIN (0610012H03RIK)"/>
    <property type="match status" value="1"/>
</dbReference>
<evidence type="ECO:0000256" key="2">
    <source>
        <dbReference type="ARBA" id="ARBA00022801"/>
    </source>
</evidence>
<dbReference type="RefSeq" id="WP_130345323.1">
    <property type="nucleotide sequence ID" value="NZ_SGWQ01000005.1"/>
</dbReference>
<keyword evidence="5" id="KW-1185">Reference proteome</keyword>
<organism evidence="4 5">
    <name type="scientific">Herbihabitans rhizosphaerae</name>
    <dbReference type="NCBI Taxonomy" id="1872711"/>
    <lineage>
        <taxon>Bacteria</taxon>
        <taxon>Bacillati</taxon>
        <taxon>Actinomycetota</taxon>
        <taxon>Actinomycetes</taxon>
        <taxon>Pseudonocardiales</taxon>
        <taxon>Pseudonocardiaceae</taxon>
        <taxon>Herbihabitans</taxon>
    </lineage>
</organism>
<dbReference type="InterPro" id="IPR006683">
    <property type="entry name" value="Thioestr_dom"/>
</dbReference>
<dbReference type="EMBL" id="SGWQ01000005">
    <property type="protein sequence ID" value="RZS37911.1"/>
    <property type="molecule type" value="Genomic_DNA"/>
</dbReference>
<name>A0A4Q7KQD4_9PSEU</name>
<dbReference type="SUPFAM" id="SSF54637">
    <property type="entry name" value="Thioesterase/thiol ester dehydrase-isomerase"/>
    <property type="match status" value="1"/>
</dbReference>
<proteinExistence type="inferred from homology"/>
<sequence length="142" mass="16037">MSERADFWFFWPTRVRYSEIDGQGVVFNAHYLTYFDTALTEYLRALPYSYGLGGTDGADFHIVKSTVEYAAPIRFDQEIEVGVRTARLGRSSVTFDLAIFDKAGDRALSIGEIVWVNTDTTEHRATALPEAFIEAVRARESP</sequence>
<dbReference type="Pfam" id="PF03061">
    <property type="entry name" value="4HBT"/>
    <property type="match status" value="1"/>
</dbReference>